<protein>
    <submittedName>
        <fullName evidence="1">Uncharacterized protein</fullName>
    </submittedName>
</protein>
<dbReference type="AlphaFoldDB" id="A0A1H5REZ9"/>
<evidence type="ECO:0000313" key="1">
    <source>
        <dbReference type="EMBL" id="SEF36940.1"/>
    </source>
</evidence>
<dbReference type="Proteomes" id="UP000198878">
    <property type="component" value="Unassembled WGS sequence"/>
</dbReference>
<organism evidence="1 2">
    <name type="scientific">Amycolatopsis pretoriensis</name>
    <dbReference type="NCBI Taxonomy" id="218821"/>
    <lineage>
        <taxon>Bacteria</taxon>
        <taxon>Bacillati</taxon>
        <taxon>Actinomycetota</taxon>
        <taxon>Actinomycetes</taxon>
        <taxon>Pseudonocardiales</taxon>
        <taxon>Pseudonocardiaceae</taxon>
        <taxon>Amycolatopsis</taxon>
    </lineage>
</organism>
<gene>
    <name evidence="1" type="ORF">SAMN05421837_11251</name>
</gene>
<dbReference type="RefSeq" id="WP_086675235.1">
    <property type="nucleotide sequence ID" value="NZ_FNUJ01000012.1"/>
</dbReference>
<proteinExistence type="predicted"/>
<accession>A0A1H5REZ9</accession>
<name>A0A1H5REZ9_9PSEU</name>
<reference evidence="2" key="1">
    <citation type="submission" date="2016-10" db="EMBL/GenBank/DDBJ databases">
        <authorList>
            <person name="Varghese N."/>
            <person name="Submissions S."/>
        </authorList>
    </citation>
    <scope>NUCLEOTIDE SEQUENCE [LARGE SCALE GENOMIC DNA]</scope>
    <source>
        <strain evidence="2">DSM 44654</strain>
    </source>
</reference>
<dbReference type="EMBL" id="FNUJ01000012">
    <property type="protein sequence ID" value="SEF36940.1"/>
    <property type="molecule type" value="Genomic_DNA"/>
</dbReference>
<keyword evidence="2" id="KW-1185">Reference proteome</keyword>
<sequence>MTEEDAPIRPAGRWVSVRLQHRHVSFDEGFEPDEPLPDGDCADEGSLSYSGIVITGYDEGSKVSERWIPLGVDPSEADDERLIGQLRDALLWQAGRPPQVADD</sequence>
<dbReference type="OrthoDB" id="3631866at2"/>
<evidence type="ECO:0000313" key="2">
    <source>
        <dbReference type="Proteomes" id="UP000198878"/>
    </source>
</evidence>